<feature type="signal peptide" evidence="1">
    <location>
        <begin position="1"/>
        <end position="17"/>
    </location>
</feature>
<protein>
    <submittedName>
        <fullName evidence="2">Uncharacterized protein</fullName>
    </submittedName>
</protein>
<sequence>MKLTLLASLSAAATVLAAPAEEFCNNGANCYGAVHGWSGAAEKEPYQTNLMNACLDDGAAINGTGNLWSNKACVAVGASSNKVWPETVQGLAGCANQGIACLDQQPNLDYNLYAGIVGDCAWAPEGCPITQQNFIDFVYSTLSDIGSDAWPSSVDKLISIGWQPLLDWTQTGDSVPYTNFNDFLHYS</sequence>
<organism evidence="2 3">
    <name type="scientific">Schizophyllum amplum</name>
    <dbReference type="NCBI Taxonomy" id="97359"/>
    <lineage>
        <taxon>Eukaryota</taxon>
        <taxon>Fungi</taxon>
        <taxon>Dikarya</taxon>
        <taxon>Basidiomycota</taxon>
        <taxon>Agaricomycotina</taxon>
        <taxon>Agaricomycetes</taxon>
        <taxon>Agaricomycetidae</taxon>
        <taxon>Agaricales</taxon>
        <taxon>Schizophyllaceae</taxon>
        <taxon>Schizophyllum</taxon>
    </lineage>
</organism>
<feature type="chain" id="PRO_5022128289" evidence="1">
    <location>
        <begin position="18"/>
        <end position="187"/>
    </location>
</feature>
<comment type="caution">
    <text evidence="2">The sequence shown here is derived from an EMBL/GenBank/DDBJ whole genome shotgun (WGS) entry which is preliminary data.</text>
</comment>
<dbReference type="OrthoDB" id="2734890at2759"/>
<dbReference type="EMBL" id="VDMD01000020">
    <property type="protein sequence ID" value="TRM60743.1"/>
    <property type="molecule type" value="Genomic_DNA"/>
</dbReference>
<evidence type="ECO:0000256" key="1">
    <source>
        <dbReference type="SAM" id="SignalP"/>
    </source>
</evidence>
<dbReference type="Proteomes" id="UP000320762">
    <property type="component" value="Unassembled WGS sequence"/>
</dbReference>
<gene>
    <name evidence="2" type="ORF">BD626DRAFT_503710</name>
</gene>
<evidence type="ECO:0000313" key="3">
    <source>
        <dbReference type="Proteomes" id="UP000320762"/>
    </source>
</evidence>
<evidence type="ECO:0000313" key="2">
    <source>
        <dbReference type="EMBL" id="TRM60743.1"/>
    </source>
</evidence>
<proteinExistence type="predicted"/>
<accession>A0A550C7G8</accession>
<keyword evidence="3" id="KW-1185">Reference proteome</keyword>
<reference evidence="2 3" key="1">
    <citation type="journal article" date="2019" name="New Phytol.">
        <title>Comparative genomics reveals unique wood-decay strategies and fruiting body development in the Schizophyllaceae.</title>
        <authorList>
            <person name="Almasi E."/>
            <person name="Sahu N."/>
            <person name="Krizsan K."/>
            <person name="Balint B."/>
            <person name="Kovacs G.M."/>
            <person name="Kiss B."/>
            <person name="Cseklye J."/>
            <person name="Drula E."/>
            <person name="Henrissat B."/>
            <person name="Nagy I."/>
            <person name="Chovatia M."/>
            <person name="Adam C."/>
            <person name="LaButti K."/>
            <person name="Lipzen A."/>
            <person name="Riley R."/>
            <person name="Grigoriev I.V."/>
            <person name="Nagy L.G."/>
        </authorList>
    </citation>
    <scope>NUCLEOTIDE SEQUENCE [LARGE SCALE GENOMIC DNA]</scope>
    <source>
        <strain evidence="2 3">NL-1724</strain>
    </source>
</reference>
<keyword evidence="1" id="KW-0732">Signal</keyword>
<name>A0A550C7G8_9AGAR</name>
<dbReference type="AlphaFoldDB" id="A0A550C7G8"/>